<dbReference type="InterPro" id="IPR002744">
    <property type="entry name" value="MIP18-like"/>
</dbReference>
<dbReference type="InterPro" id="IPR056572">
    <property type="entry name" value="Zn_ribbon_PaaD"/>
</dbReference>
<evidence type="ECO:0000259" key="1">
    <source>
        <dbReference type="Pfam" id="PF01883"/>
    </source>
</evidence>
<protein>
    <submittedName>
        <fullName evidence="3">Phenylacetic acid degradation protein</fullName>
    </submittedName>
</protein>
<dbReference type="PANTHER" id="PTHR42831">
    <property type="entry name" value="FE-S PROTEIN MATURATION AUXILIARY FACTOR YITW"/>
    <property type="match status" value="1"/>
</dbReference>
<feature type="domain" description="MIP18 family-like" evidence="1">
    <location>
        <begin position="26"/>
        <end position="81"/>
    </location>
</feature>
<dbReference type="InterPro" id="IPR011883">
    <property type="entry name" value="PaaD-like"/>
</dbReference>
<dbReference type="Proteomes" id="UP001321477">
    <property type="component" value="Chromosome"/>
</dbReference>
<keyword evidence="4" id="KW-1185">Reference proteome</keyword>
<name>A0ABM8H376_9MICO</name>
<dbReference type="Pfam" id="PF01883">
    <property type="entry name" value="FeS_assembly_P"/>
    <property type="match status" value="1"/>
</dbReference>
<proteinExistence type="predicted"/>
<evidence type="ECO:0000259" key="2">
    <source>
        <dbReference type="Pfam" id="PF23451"/>
    </source>
</evidence>
<evidence type="ECO:0000313" key="4">
    <source>
        <dbReference type="Proteomes" id="UP001321477"/>
    </source>
</evidence>
<dbReference type="Pfam" id="PF23451">
    <property type="entry name" value="Zn_ribbon_PaaD"/>
    <property type="match status" value="1"/>
</dbReference>
<dbReference type="InterPro" id="IPR052339">
    <property type="entry name" value="Fe-S_Maturation_MIP18"/>
</dbReference>
<accession>A0ABM8H376</accession>
<dbReference type="EMBL" id="AP027734">
    <property type="protein sequence ID" value="BDZ55253.1"/>
    <property type="molecule type" value="Genomic_DNA"/>
</dbReference>
<dbReference type="NCBIfam" id="TIGR02159">
    <property type="entry name" value="PA_CoA_Oxy4"/>
    <property type="match status" value="1"/>
</dbReference>
<dbReference type="PANTHER" id="PTHR42831:SF3">
    <property type="entry name" value="1,2-PHENYLACETYL-COA EPOXIDASE, SUBUNIT D-RELATED"/>
    <property type="match status" value="1"/>
</dbReference>
<dbReference type="Gene3D" id="3.30.300.130">
    <property type="entry name" value="Fe-S cluster assembly (FSCA)"/>
    <property type="match status" value="1"/>
</dbReference>
<dbReference type="SUPFAM" id="SSF117916">
    <property type="entry name" value="Fe-S cluster assembly (FSCA) domain-like"/>
    <property type="match status" value="1"/>
</dbReference>
<evidence type="ECO:0000313" key="3">
    <source>
        <dbReference type="EMBL" id="BDZ55253.1"/>
    </source>
</evidence>
<gene>
    <name evidence="3" type="primary">paaD</name>
    <name evidence="3" type="ORF">GCM10025870_23260</name>
</gene>
<feature type="domain" description="PaaD zinc beta ribbon" evidence="2">
    <location>
        <begin position="134"/>
        <end position="175"/>
    </location>
</feature>
<sequence length="177" mass="18961">MVTRAATVARPVPADAASRAAWDVAATVTDPEVPVLTIEDLGVLRSVAVDDDGAVHVELTPTYSGCPAMDAMRDDVLLALTHAGYDRVDVRMVLAPAWTTDWMSDAGRDKLRAYGIAPPSGSAPVRDAGPIRVRLAVKCPRCGSLNTRELARFGSTSCKALFECRDCLEPFDSFKVL</sequence>
<dbReference type="InterPro" id="IPR034904">
    <property type="entry name" value="FSCA_dom_sf"/>
</dbReference>
<reference evidence="4" key="1">
    <citation type="journal article" date="2019" name="Int. J. Syst. Evol. Microbiol.">
        <title>The Global Catalogue of Microorganisms (GCM) 10K type strain sequencing project: providing services to taxonomists for standard genome sequencing and annotation.</title>
        <authorList>
            <consortium name="The Broad Institute Genomics Platform"/>
            <consortium name="The Broad Institute Genome Sequencing Center for Infectious Disease"/>
            <person name="Wu L."/>
            <person name="Ma J."/>
        </authorList>
    </citation>
    <scope>NUCLEOTIDE SEQUENCE [LARGE SCALE GENOMIC DNA]</scope>
    <source>
        <strain evidence="4">NBRC 109019</strain>
    </source>
</reference>
<organism evidence="3 4">
    <name type="scientific">Agromyces marinus</name>
    <dbReference type="NCBI Taxonomy" id="1389020"/>
    <lineage>
        <taxon>Bacteria</taxon>
        <taxon>Bacillati</taxon>
        <taxon>Actinomycetota</taxon>
        <taxon>Actinomycetes</taxon>
        <taxon>Micrococcales</taxon>
        <taxon>Microbacteriaceae</taxon>
        <taxon>Agromyces</taxon>
    </lineage>
</organism>